<name>E4ZIM5_LEPMJ</name>
<dbReference type="EMBL" id="FP929065">
    <property type="protein sequence ID" value="CBX91046.1"/>
    <property type="molecule type" value="Genomic_DNA"/>
</dbReference>
<keyword evidence="4" id="KW-1185">Reference proteome</keyword>
<evidence type="ECO:0000256" key="2">
    <source>
        <dbReference type="SAM" id="SignalP"/>
    </source>
</evidence>
<dbReference type="Proteomes" id="UP000002668">
    <property type="component" value="Genome"/>
</dbReference>
<protein>
    <submittedName>
        <fullName evidence="3">Predicted protein</fullName>
    </submittedName>
</protein>
<feature type="signal peptide" evidence="2">
    <location>
        <begin position="1"/>
        <end position="18"/>
    </location>
</feature>
<keyword evidence="2" id="KW-0732">Signal</keyword>
<proteinExistence type="predicted"/>
<accession>E4ZIM5</accession>
<evidence type="ECO:0000256" key="1">
    <source>
        <dbReference type="SAM" id="MobiDB-lite"/>
    </source>
</evidence>
<feature type="chain" id="PRO_5003191888" evidence="2">
    <location>
        <begin position="19"/>
        <end position="221"/>
    </location>
</feature>
<dbReference type="InParanoid" id="E4ZIM5"/>
<dbReference type="GeneID" id="13284748"/>
<reference evidence="4" key="1">
    <citation type="journal article" date="2011" name="Nat. Commun.">
        <title>Effector diversification within compartments of the Leptosphaeria maculans genome affected by Repeat-Induced Point mutations.</title>
        <authorList>
            <person name="Rouxel T."/>
            <person name="Grandaubert J."/>
            <person name="Hane J.K."/>
            <person name="Hoede C."/>
            <person name="van de Wouw A.P."/>
            <person name="Couloux A."/>
            <person name="Dominguez V."/>
            <person name="Anthouard V."/>
            <person name="Bally P."/>
            <person name="Bourras S."/>
            <person name="Cozijnsen A.J."/>
            <person name="Ciuffetti L.M."/>
            <person name="Degrave A."/>
            <person name="Dilmaghani A."/>
            <person name="Duret L."/>
            <person name="Fudal I."/>
            <person name="Goodwin S.B."/>
            <person name="Gout L."/>
            <person name="Glaser N."/>
            <person name="Linglin J."/>
            <person name="Kema G.H.J."/>
            <person name="Lapalu N."/>
            <person name="Lawrence C.B."/>
            <person name="May K."/>
            <person name="Meyer M."/>
            <person name="Ollivier B."/>
            <person name="Poulain J."/>
            <person name="Schoch C.L."/>
            <person name="Simon A."/>
            <person name="Spatafora J.W."/>
            <person name="Stachowiak A."/>
            <person name="Turgeon B.G."/>
            <person name="Tyler B.M."/>
            <person name="Vincent D."/>
            <person name="Weissenbach J."/>
            <person name="Amselem J."/>
            <person name="Quesneville H."/>
            <person name="Oliver R.P."/>
            <person name="Wincker P."/>
            <person name="Balesdent M.-H."/>
            <person name="Howlett B.J."/>
        </authorList>
    </citation>
    <scope>NUCLEOTIDE SEQUENCE [LARGE SCALE GENOMIC DNA]</scope>
    <source>
        <strain evidence="4">JN3 / isolate v23.1.3 / race Av1-4-5-6-7-8</strain>
    </source>
</reference>
<dbReference type="RefSeq" id="XP_003834411.1">
    <property type="nucleotide sequence ID" value="XM_003834363.1"/>
</dbReference>
<evidence type="ECO:0000313" key="3">
    <source>
        <dbReference type="EMBL" id="CBX91046.1"/>
    </source>
</evidence>
<dbReference type="AlphaFoldDB" id="E4ZIM5"/>
<evidence type="ECO:0000313" key="4">
    <source>
        <dbReference type="Proteomes" id="UP000002668"/>
    </source>
</evidence>
<feature type="region of interest" description="Disordered" evidence="1">
    <location>
        <begin position="128"/>
        <end position="171"/>
    </location>
</feature>
<dbReference type="VEuPathDB" id="FungiDB:LEMA_P060800.1"/>
<feature type="compositionally biased region" description="Low complexity" evidence="1">
    <location>
        <begin position="128"/>
        <end position="159"/>
    </location>
</feature>
<organism evidence="4">
    <name type="scientific">Leptosphaeria maculans (strain JN3 / isolate v23.1.3 / race Av1-4-5-6-7-8)</name>
    <name type="common">Blackleg fungus</name>
    <name type="synonym">Phoma lingam</name>
    <dbReference type="NCBI Taxonomy" id="985895"/>
    <lineage>
        <taxon>Eukaryota</taxon>
        <taxon>Fungi</taxon>
        <taxon>Dikarya</taxon>
        <taxon>Ascomycota</taxon>
        <taxon>Pezizomycotina</taxon>
        <taxon>Dothideomycetes</taxon>
        <taxon>Pleosporomycetidae</taxon>
        <taxon>Pleosporales</taxon>
        <taxon>Pleosporineae</taxon>
        <taxon>Leptosphaeriaceae</taxon>
        <taxon>Plenodomus</taxon>
        <taxon>Plenodomus lingam/Leptosphaeria maculans species complex</taxon>
    </lineage>
</organism>
<gene>
    <name evidence="3" type="ORF">LEMA_P060800.1</name>
</gene>
<sequence length="221" mass="22572">MKSHIITTLLTLPLLALSFRPATPCGTNQDGSSPCMRSVDGTDAGAGYPDHVNKLHHHNTPSVDPGSEEAVLLRGLGPVVWYGVVERGLELGTKEGAKVWGKTGFEVLVTRGVSSGLSSGLGLVTSSGSGAGSMVTSSSSASSSSGSGFGSGSAALSSPSPNPPSTLVTMPKMTTTTTTTTITVSSAWDGTTQSPHVTLMARGSAAKAARVQHCFWRFCFS</sequence>
<dbReference type="HOGENOM" id="CLU_1250865_0_0_1"/>